<name>A0A1I5Q9V8_9ACTN</name>
<evidence type="ECO:0000259" key="3">
    <source>
        <dbReference type="Pfam" id="PF14417"/>
    </source>
</evidence>
<protein>
    <submittedName>
        <fullName evidence="4">Histidine kinase-like ATPase domain-containing protein</fullName>
    </submittedName>
</protein>
<keyword evidence="5" id="KW-1185">Reference proteome</keyword>
<dbReference type="Proteomes" id="UP000183413">
    <property type="component" value="Unassembled WGS sequence"/>
</dbReference>
<reference evidence="4 5" key="1">
    <citation type="submission" date="2016-10" db="EMBL/GenBank/DDBJ databases">
        <authorList>
            <person name="de Groot N.N."/>
        </authorList>
    </citation>
    <scope>NUCLEOTIDE SEQUENCE [LARGE SCALE GENOMIC DNA]</scope>
    <source>
        <strain evidence="4 5">DSM 43067</strain>
    </source>
</reference>
<dbReference type="InterPro" id="IPR025847">
    <property type="entry name" value="MEDS_domain"/>
</dbReference>
<gene>
    <name evidence="4" type="ORF">SAMN04489713_11451</name>
</gene>
<evidence type="ECO:0000256" key="1">
    <source>
        <dbReference type="ARBA" id="ARBA00022527"/>
    </source>
</evidence>
<dbReference type="NCBIfam" id="NF041045">
    <property type="entry name" value="RsbA_anti_sig"/>
    <property type="match status" value="1"/>
</dbReference>
<dbReference type="GO" id="GO:0004674">
    <property type="term" value="F:protein serine/threonine kinase activity"/>
    <property type="evidence" value="ECO:0007669"/>
    <property type="project" value="UniProtKB-KW"/>
</dbReference>
<keyword evidence="4" id="KW-0418">Kinase</keyword>
<dbReference type="Pfam" id="PF13581">
    <property type="entry name" value="HATPase_c_2"/>
    <property type="match status" value="1"/>
</dbReference>
<dbReference type="InterPro" id="IPR050267">
    <property type="entry name" value="Anti-sigma-factor_SerPK"/>
</dbReference>
<dbReference type="PANTHER" id="PTHR35526">
    <property type="entry name" value="ANTI-SIGMA-F FACTOR RSBW-RELATED"/>
    <property type="match status" value="1"/>
</dbReference>
<dbReference type="AlphaFoldDB" id="A0A1I5Q9V8"/>
<feature type="domain" description="Histidine kinase/HSP90-like ATPase" evidence="2">
    <location>
        <begin position="208"/>
        <end position="321"/>
    </location>
</feature>
<dbReference type="EMBL" id="FOVH01000014">
    <property type="protein sequence ID" value="SFP43012.1"/>
    <property type="molecule type" value="Genomic_DNA"/>
</dbReference>
<dbReference type="InParanoid" id="A0A1I5Q9V8"/>
<sequence>MTTPPAGTAASDTFTHLLLPFDGMEQFLGGAVPFLSAGVDAGDRVLAVCGPAREALLRDALGPAAGGVEFTAAAAWYEHPSRTMSDCLSDACDTARQGRRLRLLGEPVWATRPPLEVVEWQRAEAVLNIAFRGTGAAIMCPYAASLPASVVAAGRKTHPETVRGARAVANPGFLNPWTFCGQCDDEPLPPPPAGAETLDIDRPDLYWLRAYVADCARQTPLPEEDRQRLLVAVTEIVTNALRHGAPPVVLRLWTDESDGTAALVCEVTDKGRWAPGTGYGLVPPAPGSTASGGRFGLWAVRLLCSVVQIRTGEDGTAVRLRLTLPHPPDHVRMNGA</sequence>
<dbReference type="InterPro" id="IPR036890">
    <property type="entry name" value="HATPase_C_sf"/>
</dbReference>
<dbReference type="SUPFAM" id="SSF55874">
    <property type="entry name" value="ATPase domain of HSP90 chaperone/DNA topoisomerase II/histidine kinase"/>
    <property type="match status" value="1"/>
</dbReference>
<feature type="domain" description="MEDS" evidence="3">
    <location>
        <begin position="15"/>
        <end position="159"/>
    </location>
</feature>
<evidence type="ECO:0000313" key="5">
    <source>
        <dbReference type="Proteomes" id="UP000183413"/>
    </source>
</evidence>
<keyword evidence="1" id="KW-0723">Serine/threonine-protein kinase</keyword>
<accession>A0A1I5Q9V8</accession>
<dbReference type="Gene3D" id="3.30.565.10">
    <property type="entry name" value="Histidine kinase-like ATPase, C-terminal domain"/>
    <property type="match status" value="1"/>
</dbReference>
<evidence type="ECO:0000259" key="2">
    <source>
        <dbReference type="Pfam" id="PF13581"/>
    </source>
</evidence>
<keyword evidence="4" id="KW-0808">Transferase</keyword>
<dbReference type="RefSeq" id="WP_021597815.1">
    <property type="nucleotide sequence ID" value="NZ_FOVH01000014.1"/>
</dbReference>
<dbReference type="CDD" id="cd16936">
    <property type="entry name" value="HATPase_RsbW-like"/>
    <property type="match status" value="1"/>
</dbReference>
<proteinExistence type="predicted"/>
<evidence type="ECO:0000313" key="4">
    <source>
        <dbReference type="EMBL" id="SFP43012.1"/>
    </source>
</evidence>
<dbReference type="Pfam" id="PF14417">
    <property type="entry name" value="MEDS"/>
    <property type="match status" value="1"/>
</dbReference>
<dbReference type="PANTHER" id="PTHR35526:SF3">
    <property type="entry name" value="ANTI-SIGMA-F FACTOR RSBW"/>
    <property type="match status" value="1"/>
</dbReference>
<dbReference type="STRING" id="1993.SAMN04489713_11451"/>
<dbReference type="InterPro" id="IPR047718">
    <property type="entry name" value="RsbA-like_anti_sig"/>
</dbReference>
<dbReference type="InterPro" id="IPR003594">
    <property type="entry name" value="HATPase_dom"/>
</dbReference>
<organism evidence="4 5">
    <name type="scientific">Actinomadura madurae</name>
    <dbReference type="NCBI Taxonomy" id="1993"/>
    <lineage>
        <taxon>Bacteria</taxon>
        <taxon>Bacillati</taxon>
        <taxon>Actinomycetota</taxon>
        <taxon>Actinomycetes</taxon>
        <taxon>Streptosporangiales</taxon>
        <taxon>Thermomonosporaceae</taxon>
        <taxon>Actinomadura</taxon>
    </lineage>
</organism>
<dbReference type="eggNOG" id="COG2172">
    <property type="taxonomic scope" value="Bacteria"/>
</dbReference>